<evidence type="ECO:0000259" key="3">
    <source>
        <dbReference type="PROSITE" id="PS50110"/>
    </source>
</evidence>
<dbReference type="Gene3D" id="3.40.50.2300">
    <property type="match status" value="1"/>
</dbReference>
<keyword evidence="1 2" id="KW-0597">Phosphoprotein</keyword>
<dbReference type="GeneID" id="79267277"/>
<protein>
    <submittedName>
        <fullName evidence="4">Response regulator transcription factor</fullName>
    </submittedName>
</protein>
<gene>
    <name evidence="4" type="ORF">ACFQJ4_09675</name>
</gene>
<dbReference type="InterPro" id="IPR011006">
    <property type="entry name" value="CheY-like_superfamily"/>
</dbReference>
<feature type="modified residue" description="4-aspartylphosphate" evidence="2">
    <location>
        <position position="52"/>
    </location>
</feature>
<dbReference type="Proteomes" id="UP001596398">
    <property type="component" value="Unassembled WGS sequence"/>
</dbReference>
<dbReference type="SUPFAM" id="SSF52172">
    <property type="entry name" value="CheY-like"/>
    <property type="match status" value="1"/>
</dbReference>
<dbReference type="InterPro" id="IPR050595">
    <property type="entry name" value="Bact_response_regulator"/>
</dbReference>
<dbReference type="Pfam" id="PF00072">
    <property type="entry name" value="Response_reg"/>
    <property type="match status" value="1"/>
</dbReference>
<feature type="domain" description="Response regulatory" evidence="3">
    <location>
        <begin position="6"/>
        <end position="114"/>
    </location>
</feature>
<accession>A0ABD5ZQ87</accession>
<evidence type="ECO:0000256" key="2">
    <source>
        <dbReference type="PROSITE-ProRule" id="PRU00169"/>
    </source>
</evidence>
<proteinExistence type="predicted"/>
<keyword evidence="5" id="KW-1185">Reference proteome</keyword>
<dbReference type="EMBL" id="JBHTAP010000001">
    <property type="protein sequence ID" value="MFC7235581.1"/>
    <property type="molecule type" value="Genomic_DNA"/>
</dbReference>
<dbReference type="AlphaFoldDB" id="A0ABD5ZQ87"/>
<dbReference type="SMART" id="SM00448">
    <property type="entry name" value="REC"/>
    <property type="match status" value="1"/>
</dbReference>
<organism evidence="4 5">
    <name type="scientific">Halosegnis marinus</name>
    <dbReference type="NCBI Taxonomy" id="3034023"/>
    <lineage>
        <taxon>Archaea</taxon>
        <taxon>Methanobacteriati</taxon>
        <taxon>Methanobacteriota</taxon>
        <taxon>Stenosarchaea group</taxon>
        <taxon>Halobacteria</taxon>
        <taxon>Halobacteriales</taxon>
        <taxon>Natronomonadaceae</taxon>
        <taxon>Halosegnis</taxon>
    </lineage>
</organism>
<dbReference type="RefSeq" id="WP_276233718.1">
    <property type="nucleotide sequence ID" value="NZ_CP119802.1"/>
</dbReference>
<dbReference type="PROSITE" id="PS50110">
    <property type="entry name" value="RESPONSE_REGULATORY"/>
    <property type="match status" value="1"/>
</dbReference>
<comment type="caution">
    <text evidence="4">The sequence shown here is derived from an EMBL/GenBank/DDBJ whole genome shotgun (WGS) entry which is preliminary data.</text>
</comment>
<evidence type="ECO:0000313" key="5">
    <source>
        <dbReference type="Proteomes" id="UP001596398"/>
    </source>
</evidence>
<reference evidence="4 5" key="1">
    <citation type="journal article" date="2019" name="Int. J. Syst. Evol. Microbiol.">
        <title>The Global Catalogue of Microorganisms (GCM) 10K type strain sequencing project: providing services to taxonomists for standard genome sequencing and annotation.</title>
        <authorList>
            <consortium name="The Broad Institute Genomics Platform"/>
            <consortium name="The Broad Institute Genome Sequencing Center for Infectious Disease"/>
            <person name="Wu L."/>
            <person name="Ma J."/>
        </authorList>
    </citation>
    <scope>NUCLEOTIDE SEQUENCE [LARGE SCALE GENOMIC DNA]</scope>
    <source>
        <strain evidence="4 5">DT85</strain>
    </source>
</reference>
<dbReference type="PANTHER" id="PTHR44591">
    <property type="entry name" value="STRESS RESPONSE REGULATOR PROTEIN 1"/>
    <property type="match status" value="1"/>
</dbReference>
<dbReference type="PANTHER" id="PTHR44591:SF3">
    <property type="entry name" value="RESPONSE REGULATORY DOMAIN-CONTAINING PROTEIN"/>
    <property type="match status" value="1"/>
</dbReference>
<evidence type="ECO:0000256" key="1">
    <source>
        <dbReference type="ARBA" id="ARBA00022553"/>
    </source>
</evidence>
<evidence type="ECO:0000313" key="4">
    <source>
        <dbReference type="EMBL" id="MFC7235581.1"/>
    </source>
</evidence>
<name>A0ABD5ZQ87_9EURY</name>
<dbReference type="InterPro" id="IPR001789">
    <property type="entry name" value="Sig_transdc_resp-reg_receiver"/>
</dbReference>
<dbReference type="CDD" id="cd00156">
    <property type="entry name" value="REC"/>
    <property type="match status" value="1"/>
</dbReference>
<sequence>MSDRPLVLVADDEPALAELYTVWLAGYETRTVHDGDAAVAAFDGTVDAAVLDRRMPGRSGAEVLEHVRSRRPACPVAMVTATDPDPEVAALGFDEYLLKPATREELRSLVESLLALPMHDDERRRYRRLSRALSVLREAWTPARLSGHDLYVDLRAELEALSAELDGRTAD</sequence>